<organism evidence="2 3">
    <name type="scientific">Pseudomonas indica</name>
    <dbReference type="NCBI Taxonomy" id="137658"/>
    <lineage>
        <taxon>Bacteria</taxon>
        <taxon>Pseudomonadati</taxon>
        <taxon>Pseudomonadota</taxon>
        <taxon>Gammaproteobacteria</taxon>
        <taxon>Pseudomonadales</taxon>
        <taxon>Pseudomonadaceae</taxon>
        <taxon>Pseudomonas</taxon>
    </lineage>
</organism>
<feature type="transmembrane region" description="Helical" evidence="1">
    <location>
        <begin position="6"/>
        <end position="26"/>
    </location>
</feature>
<evidence type="ECO:0000313" key="3">
    <source>
        <dbReference type="Proteomes" id="UP000198706"/>
    </source>
</evidence>
<evidence type="ECO:0000256" key="1">
    <source>
        <dbReference type="SAM" id="Phobius"/>
    </source>
</evidence>
<name>A0A1G8VG64_9PSED</name>
<accession>A0A1G8VG64</accession>
<dbReference type="AlphaFoldDB" id="A0A1G8VG64"/>
<keyword evidence="1" id="KW-1133">Transmembrane helix</keyword>
<gene>
    <name evidence="2" type="ORF">SAMN05216186_102220</name>
</gene>
<protein>
    <submittedName>
        <fullName evidence="2">Uncharacterized protein</fullName>
    </submittedName>
</protein>
<proteinExistence type="predicted"/>
<evidence type="ECO:0000313" key="2">
    <source>
        <dbReference type="EMBL" id="SDJ65038.1"/>
    </source>
</evidence>
<keyword evidence="3" id="KW-1185">Reference proteome</keyword>
<sequence>MNLSRFIPLLVPVLGLVAAVSLPFVMSLQG</sequence>
<keyword evidence="1" id="KW-0812">Transmembrane</keyword>
<dbReference type="EMBL" id="FNFD01000002">
    <property type="protein sequence ID" value="SDJ65038.1"/>
    <property type="molecule type" value="Genomic_DNA"/>
</dbReference>
<keyword evidence="1" id="KW-0472">Membrane</keyword>
<reference evidence="2 3" key="1">
    <citation type="submission" date="2016-10" db="EMBL/GenBank/DDBJ databases">
        <authorList>
            <person name="de Groot N.N."/>
        </authorList>
    </citation>
    <scope>NUCLEOTIDE SEQUENCE [LARGE SCALE GENOMIC DNA]</scope>
    <source>
        <strain evidence="2 3">JCM 21544</strain>
    </source>
</reference>
<dbReference type="Proteomes" id="UP000198706">
    <property type="component" value="Unassembled WGS sequence"/>
</dbReference>